<dbReference type="Gene3D" id="3.30.310.110">
    <property type="entry name" value="XisI-like"/>
    <property type="match status" value="1"/>
</dbReference>
<accession>A0ABR8KFV1</accession>
<organism evidence="1 2">
    <name type="scientific">Nostoc paludosum FACHB-159</name>
    <dbReference type="NCBI Taxonomy" id="2692908"/>
    <lineage>
        <taxon>Bacteria</taxon>
        <taxon>Bacillati</taxon>
        <taxon>Cyanobacteriota</taxon>
        <taxon>Cyanophyceae</taxon>
        <taxon>Nostocales</taxon>
        <taxon>Nostocaceae</taxon>
        <taxon>Nostoc</taxon>
    </lineage>
</organism>
<dbReference type="EMBL" id="JACJTU010000036">
    <property type="protein sequence ID" value="MBD2737729.1"/>
    <property type="molecule type" value="Genomic_DNA"/>
</dbReference>
<keyword evidence="2" id="KW-1185">Reference proteome</keyword>
<protein>
    <submittedName>
        <fullName evidence="1">XisI protein</fullName>
    </submittedName>
</protein>
<evidence type="ECO:0000313" key="1">
    <source>
        <dbReference type="EMBL" id="MBD2737729.1"/>
    </source>
</evidence>
<comment type="caution">
    <text evidence="1">The sequence shown here is derived from an EMBL/GenBank/DDBJ whole genome shotgun (WGS) entry which is preliminary data.</text>
</comment>
<proteinExistence type="predicted"/>
<gene>
    <name evidence="1" type="ORF">H6H03_28220</name>
</gene>
<evidence type="ECO:0000313" key="2">
    <source>
        <dbReference type="Proteomes" id="UP000637383"/>
    </source>
</evidence>
<dbReference type="InterPro" id="IPR014968">
    <property type="entry name" value="XisI"/>
</dbReference>
<sequence length="57" mass="6829">MDKLEEYKLAIKQVLTEYHNWASGSTNLNDESCLVFDENHHHYIWCFLGWNGKKKNE</sequence>
<dbReference type="RefSeq" id="WP_190958300.1">
    <property type="nucleotide sequence ID" value="NZ_JACJTU010000036.1"/>
</dbReference>
<dbReference type="InterPro" id="IPR035943">
    <property type="entry name" value="XisI-like_sf"/>
</dbReference>
<reference evidence="1 2" key="1">
    <citation type="journal article" date="2020" name="ISME J.">
        <title>Comparative genomics reveals insights into cyanobacterial evolution and habitat adaptation.</title>
        <authorList>
            <person name="Chen M.Y."/>
            <person name="Teng W.K."/>
            <person name="Zhao L."/>
            <person name="Hu C.X."/>
            <person name="Zhou Y.K."/>
            <person name="Han B.P."/>
            <person name="Song L.R."/>
            <person name="Shu W.S."/>
        </authorList>
    </citation>
    <scope>NUCLEOTIDE SEQUENCE [LARGE SCALE GENOMIC DNA]</scope>
    <source>
        <strain evidence="1 2">FACHB-159</strain>
    </source>
</reference>
<dbReference type="SUPFAM" id="SSF143847">
    <property type="entry name" value="XisI-like"/>
    <property type="match status" value="1"/>
</dbReference>
<name>A0ABR8KFV1_9NOSO</name>
<dbReference type="Proteomes" id="UP000637383">
    <property type="component" value="Unassembled WGS sequence"/>
</dbReference>
<dbReference type="Pfam" id="PF08869">
    <property type="entry name" value="XisI"/>
    <property type="match status" value="1"/>
</dbReference>